<dbReference type="EMBL" id="KL596957">
    <property type="protein sequence ID" value="KER21569.1"/>
    <property type="molecule type" value="Genomic_DNA"/>
</dbReference>
<sequence>GCCSVRRAWQLACKRFVTIRGDIISAPLSGYFFLACLPRHPTEARGPGNRQVARAQTRKFESQWSGSNPGLSINQLDVDLFAELGSFLANVSLPTSPTRFWTLITSPRLVTRLLQVNCQARQTGHQPPDLQPISVTDLPTFEYIVSMVVVGLFAELGNLIANVSSPIEVTSSGTTTNPPLRTTTLHKNALMMSPRLVMKRLQSNCPAQRTS</sequence>
<evidence type="ECO:0000313" key="2">
    <source>
        <dbReference type="Proteomes" id="UP000054324"/>
    </source>
</evidence>
<dbReference type="RefSeq" id="XP_009174692.1">
    <property type="nucleotide sequence ID" value="XM_009176428.1"/>
</dbReference>
<feature type="non-terminal residue" evidence="1">
    <location>
        <position position="1"/>
    </location>
</feature>
<feature type="non-terminal residue" evidence="1">
    <location>
        <position position="211"/>
    </location>
</feature>
<name>A0A075A2F0_OPIVI</name>
<keyword evidence="2" id="KW-1185">Reference proteome</keyword>
<dbReference type="Proteomes" id="UP000054324">
    <property type="component" value="Unassembled WGS sequence"/>
</dbReference>
<proteinExistence type="predicted"/>
<dbReference type="KEGG" id="ovi:T265_15061"/>
<dbReference type="AlphaFoldDB" id="A0A075A2F0"/>
<dbReference type="CTD" id="20329227"/>
<reference evidence="1 2" key="1">
    <citation type="submission" date="2013-11" db="EMBL/GenBank/DDBJ databases">
        <title>Opisthorchis viverrini - life in the bile duct.</title>
        <authorList>
            <person name="Young N.D."/>
            <person name="Nagarajan N."/>
            <person name="Lin S.J."/>
            <person name="Korhonen P.K."/>
            <person name="Jex A.R."/>
            <person name="Hall R.S."/>
            <person name="Safavi-Hemami H."/>
            <person name="Kaewkong W."/>
            <person name="Bertrand D."/>
            <person name="Gao S."/>
            <person name="Seet Q."/>
            <person name="Wongkham S."/>
            <person name="Teh B.T."/>
            <person name="Wongkham C."/>
            <person name="Intapan P.M."/>
            <person name="Maleewong W."/>
            <person name="Yang X."/>
            <person name="Hu M."/>
            <person name="Wang Z."/>
            <person name="Hofmann A."/>
            <person name="Sternberg P.W."/>
            <person name="Tan P."/>
            <person name="Wang J."/>
            <person name="Gasser R.B."/>
        </authorList>
    </citation>
    <scope>NUCLEOTIDE SEQUENCE [LARGE SCALE GENOMIC DNA]</scope>
</reference>
<organism evidence="1 2">
    <name type="scientific">Opisthorchis viverrini</name>
    <name type="common">Southeast Asian liver fluke</name>
    <dbReference type="NCBI Taxonomy" id="6198"/>
    <lineage>
        <taxon>Eukaryota</taxon>
        <taxon>Metazoa</taxon>
        <taxon>Spiralia</taxon>
        <taxon>Lophotrochozoa</taxon>
        <taxon>Platyhelminthes</taxon>
        <taxon>Trematoda</taxon>
        <taxon>Digenea</taxon>
        <taxon>Opisthorchiida</taxon>
        <taxon>Opisthorchiata</taxon>
        <taxon>Opisthorchiidae</taxon>
        <taxon>Opisthorchis</taxon>
    </lineage>
</organism>
<gene>
    <name evidence="1" type="ORF">T265_15061</name>
</gene>
<evidence type="ECO:0000313" key="1">
    <source>
        <dbReference type="EMBL" id="KER21569.1"/>
    </source>
</evidence>
<dbReference type="GeneID" id="20329227"/>
<protein>
    <submittedName>
        <fullName evidence="1">Uncharacterized protein</fullName>
    </submittedName>
</protein>
<accession>A0A075A2F0</accession>